<dbReference type="RefSeq" id="WP_179969833.1">
    <property type="nucleotide sequence ID" value="NZ_AP022614.1"/>
</dbReference>
<dbReference type="AlphaFoldDB" id="A0A7I7YLX4"/>
<evidence type="ECO:0000313" key="4">
    <source>
        <dbReference type="Proteomes" id="UP000467105"/>
    </source>
</evidence>
<dbReference type="EMBL" id="AP022614">
    <property type="protein sequence ID" value="BBZ42836.1"/>
    <property type="molecule type" value="Genomic_DNA"/>
</dbReference>
<evidence type="ECO:0000256" key="2">
    <source>
        <dbReference type="SAM" id="SignalP"/>
    </source>
</evidence>
<feature type="compositionally biased region" description="Low complexity" evidence="1">
    <location>
        <begin position="104"/>
        <end position="118"/>
    </location>
</feature>
<protein>
    <submittedName>
        <fullName evidence="3">Uncharacterized protein</fullName>
    </submittedName>
</protein>
<reference evidence="3 4" key="1">
    <citation type="journal article" date="2019" name="Emerg. Microbes Infect.">
        <title>Comprehensive subspecies identification of 175 nontuberculous mycobacteria species based on 7547 genomic profiles.</title>
        <authorList>
            <person name="Matsumoto Y."/>
            <person name="Kinjo T."/>
            <person name="Motooka D."/>
            <person name="Nabeya D."/>
            <person name="Jung N."/>
            <person name="Uechi K."/>
            <person name="Horii T."/>
            <person name="Iida T."/>
            <person name="Fujita J."/>
            <person name="Nakamura S."/>
        </authorList>
    </citation>
    <scope>NUCLEOTIDE SEQUENCE [LARGE SCALE GENOMIC DNA]</scope>
    <source>
        <strain evidence="3 4">JCM 14742</strain>
    </source>
</reference>
<sequence>MPTIWTYLRATAVVVGSSAALLTGGIAHADPAPPVPDVSSIPQQLIASAANAPQILQNLATALGATPPAAPATPGISFPGVPAAGATSPVSSPAGLPSIPGLTPPAASTPAAPAASPSGIPGLIQGLTQQPAAAPAAPTGPAASSLPGLPAVPGLSTPAAPATPPTPQLPQAQVNMPALPSGLGANVPPKLTLPQDLTALATGQAPGTPAAPAAPANPAAPTPSSGLLAALP</sequence>
<gene>
    <name evidence="3" type="ORF">MPRM_01170</name>
</gene>
<evidence type="ECO:0000313" key="3">
    <source>
        <dbReference type="EMBL" id="BBZ42836.1"/>
    </source>
</evidence>
<evidence type="ECO:0000256" key="1">
    <source>
        <dbReference type="SAM" id="MobiDB-lite"/>
    </source>
</evidence>
<name>A0A7I7YLX4_9MYCO</name>
<accession>A0A7I7YLX4</accession>
<proteinExistence type="predicted"/>
<organism evidence="3 4">
    <name type="scientific">Mycobacterium parmense</name>
    <dbReference type="NCBI Taxonomy" id="185642"/>
    <lineage>
        <taxon>Bacteria</taxon>
        <taxon>Bacillati</taxon>
        <taxon>Actinomycetota</taxon>
        <taxon>Actinomycetes</taxon>
        <taxon>Mycobacteriales</taxon>
        <taxon>Mycobacteriaceae</taxon>
        <taxon>Mycobacterium</taxon>
        <taxon>Mycobacterium simiae complex</taxon>
    </lineage>
</organism>
<feature type="chain" id="PRO_5043758748" evidence="2">
    <location>
        <begin position="30"/>
        <end position="232"/>
    </location>
</feature>
<dbReference type="Proteomes" id="UP000467105">
    <property type="component" value="Chromosome"/>
</dbReference>
<keyword evidence="2" id="KW-0732">Signal</keyword>
<feature type="compositionally biased region" description="Low complexity" evidence="1">
    <location>
        <begin position="198"/>
        <end position="223"/>
    </location>
</feature>
<keyword evidence="4" id="KW-1185">Reference proteome</keyword>
<feature type="region of interest" description="Disordered" evidence="1">
    <location>
        <begin position="84"/>
        <end position="232"/>
    </location>
</feature>
<feature type="compositionally biased region" description="Low complexity" evidence="1">
    <location>
        <begin position="126"/>
        <end position="147"/>
    </location>
</feature>
<feature type="signal peptide" evidence="2">
    <location>
        <begin position="1"/>
        <end position="29"/>
    </location>
</feature>